<dbReference type="SMART" id="SM00560">
    <property type="entry name" value="LamGL"/>
    <property type="match status" value="1"/>
</dbReference>
<evidence type="ECO:0000256" key="3">
    <source>
        <dbReference type="SAM" id="MobiDB-lite"/>
    </source>
</evidence>
<organism evidence="6 7">
    <name type="scientific">Streptomyces spinosisporus</name>
    <dbReference type="NCBI Taxonomy" id="2927582"/>
    <lineage>
        <taxon>Bacteria</taxon>
        <taxon>Bacillati</taxon>
        <taxon>Actinomycetota</taxon>
        <taxon>Actinomycetes</taxon>
        <taxon>Kitasatosporales</taxon>
        <taxon>Streptomycetaceae</taxon>
        <taxon>Streptomyces</taxon>
    </lineage>
</organism>
<feature type="compositionally biased region" description="Basic and acidic residues" evidence="3">
    <location>
        <begin position="53"/>
        <end position="62"/>
    </location>
</feature>
<name>A0ABS9XQ89_9ACTN</name>
<evidence type="ECO:0000313" key="7">
    <source>
        <dbReference type="Proteomes" id="UP001165270"/>
    </source>
</evidence>
<evidence type="ECO:0000256" key="1">
    <source>
        <dbReference type="ARBA" id="ARBA00022729"/>
    </source>
</evidence>
<dbReference type="Proteomes" id="UP001165270">
    <property type="component" value="Unassembled WGS sequence"/>
</dbReference>
<dbReference type="PROSITE" id="PS51318">
    <property type="entry name" value="TAT"/>
    <property type="match status" value="1"/>
</dbReference>
<dbReference type="InterPro" id="IPR006311">
    <property type="entry name" value="TAT_signal"/>
</dbReference>
<feature type="region of interest" description="Disordered" evidence="3">
    <location>
        <begin position="30"/>
        <end position="65"/>
    </location>
</feature>
<protein>
    <submittedName>
        <fullName evidence="6">Glycoside hydrolase family 127 protein</fullName>
    </submittedName>
</protein>
<dbReference type="SUPFAM" id="SSF49899">
    <property type="entry name" value="Concanavalin A-like lectins/glucanases"/>
    <property type="match status" value="1"/>
</dbReference>
<evidence type="ECO:0000256" key="2">
    <source>
        <dbReference type="ARBA" id="ARBA00023157"/>
    </source>
</evidence>
<dbReference type="EMBL" id="JALDAX010000014">
    <property type="protein sequence ID" value="MCI3244249.1"/>
    <property type="molecule type" value="Genomic_DNA"/>
</dbReference>
<dbReference type="InterPro" id="IPR049046">
    <property type="entry name" value="Beta-AFase-like_GH127_middle"/>
</dbReference>
<evidence type="ECO:0000313" key="6">
    <source>
        <dbReference type="EMBL" id="MCI3244249.1"/>
    </source>
</evidence>
<proteinExistence type="predicted"/>
<comment type="caution">
    <text evidence="6">The sequence shown here is derived from an EMBL/GenBank/DDBJ whole genome shotgun (WGS) entry which is preliminary data.</text>
</comment>
<gene>
    <name evidence="6" type="ORF">MQN93_31475</name>
</gene>
<keyword evidence="6" id="KW-0378">Hydrolase</keyword>
<dbReference type="InterPro" id="IPR008928">
    <property type="entry name" value="6-hairpin_glycosidase_sf"/>
</dbReference>
<dbReference type="SUPFAM" id="SSF48208">
    <property type="entry name" value="Six-hairpin glycosidases"/>
    <property type="match status" value="1"/>
</dbReference>
<keyword evidence="1 4" id="KW-0732">Signal</keyword>
<evidence type="ECO:0000256" key="4">
    <source>
        <dbReference type="SAM" id="SignalP"/>
    </source>
</evidence>
<dbReference type="InterPro" id="IPR006558">
    <property type="entry name" value="LamG-like"/>
</dbReference>
<feature type="domain" description="LamG-like jellyroll fold" evidence="5">
    <location>
        <begin position="726"/>
        <end position="863"/>
    </location>
</feature>
<sequence length="871" mass="94384">MPAQRVLATPSRRQIVFAASAAAAVTALPSPMDPSAHAASSGTSTTASTAGAADRDGGKRPGAEPLLSAFPLSQVRLLDSPFLANMRRTCAYLRFVDIDRLLHTFRVNVGLPSTAQPCGGWEAPDVQLRGHTTGHLLSALAQAHANTGDSAYADKGRALVSGLARCQQAATSAGFHRGYLSAFPESVFDQLEAGGKPWAPYYTLHKIMAGLLDQYQLSGNREAFEVLLEKAAWVDARTAPLSHEQMQTVLKVEFGGMNDVLTRLYQVTGDPTHLRTAQRFDHEDLYTPLAAGRDELAGRHANTEIAKVVGAVPSYETTGDSRYWNVADTFWTTVVHHHSYAIGGNSNQELFGPPDEIVSRLSEVTCENCNSYNMLKLGRQLFLHRPNRAEYMDHYEWTLYNQMLGEQDPDSEHGFVTYYTGLWAGSQREPKGGLGAAPGSYSSDYDNFSCDHGTGLETHTKFADSIYFHSSAPHARPTVYVNLFIPSELDWSAVGVTLRQETEYPTADRTRLTVTDGTARFTMKMRIPSWAAGTDRPPTLKVNGRRIAAPLRPGSYATVERRWRPGDVVELVLPRTPVWRPAPDNPQVSSLSYGPLVLAGEYGDTALATLPTIRPDSLRAAAGRPTEFTAEADGRTVTLRPFHEVQHERYNVYWAHTPRPGRERDIARYPLREGSGTTAADTTGTFVAATLAGGATWTTDGGETAVAFDGTSGHLALPPGLLSGLDELTVSVRVRVDSLAASARVFDLGYHKDTYLFLAATTGAGRARAALKIAGMETEDVVDATGPLPVGRWTHVALTLGGRTGVLYLDGTEVGRNPAMVSGPLLLGATSRNYLGRSQNTTHPYLHGAVRDFRLHNRALSAAEMARLAAG</sequence>
<dbReference type="PANTHER" id="PTHR31151">
    <property type="entry name" value="PROLINE-TRNA LIGASE (DUF1680)"/>
    <property type="match status" value="1"/>
</dbReference>
<reference evidence="6" key="1">
    <citation type="submission" date="2022-03" db="EMBL/GenBank/DDBJ databases">
        <title>Streptomyces 7R015 and 7R016 isolated from Barleria lupulina in Thailand.</title>
        <authorList>
            <person name="Kanchanasin P."/>
            <person name="Phongsopitanun W."/>
            <person name="Tanasupawat S."/>
        </authorList>
    </citation>
    <scope>NUCLEOTIDE SEQUENCE</scope>
    <source>
        <strain evidence="6">7R016</strain>
    </source>
</reference>
<dbReference type="RefSeq" id="WP_242712237.1">
    <property type="nucleotide sequence ID" value="NZ_JALDAX010000014.1"/>
</dbReference>
<feature type="compositionally biased region" description="Low complexity" evidence="3">
    <location>
        <begin position="35"/>
        <end position="52"/>
    </location>
</feature>
<keyword evidence="7" id="KW-1185">Reference proteome</keyword>
<dbReference type="Pfam" id="PF07944">
    <property type="entry name" value="Beta-AFase-like_GH127_cat"/>
    <property type="match status" value="1"/>
</dbReference>
<dbReference type="InterPro" id="IPR013320">
    <property type="entry name" value="ConA-like_dom_sf"/>
</dbReference>
<accession>A0ABS9XQ89</accession>
<dbReference type="Pfam" id="PF13385">
    <property type="entry name" value="Laminin_G_3"/>
    <property type="match status" value="1"/>
</dbReference>
<feature type="chain" id="PRO_5046545812" evidence="4">
    <location>
        <begin position="39"/>
        <end position="871"/>
    </location>
</feature>
<dbReference type="InterPro" id="IPR012878">
    <property type="entry name" value="Beta-AFase-like_GH127_cat"/>
</dbReference>
<evidence type="ECO:0000259" key="5">
    <source>
        <dbReference type="SMART" id="SM00560"/>
    </source>
</evidence>
<dbReference type="GO" id="GO:0016787">
    <property type="term" value="F:hydrolase activity"/>
    <property type="evidence" value="ECO:0007669"/>
    <property type="project" value="UniProtKB-KW"/>
</dbReference>
<feature type="signal peptide" evidence="4">
    <location>
        <begin position="1"/>
        <end position="38"/>
    </location>
</feature>
<dbReference type="Gene3D" id="2.60.120.200">
    <property type="match status" value="1"/>
</dbReference>
<dbReference type="Pfam" id="PF20736">
    <property type="entry name" value="Glyco_hydro127M"/>
    <property type="match status" value="1"/>
</dbReference>
<keyword evidence="2" id="KW-1015">Disulfide bond</keyword>
<dbReference type="PANTHER" id="PTHR31151:SF0">
    <property type="entry name" value="PROLINE-TRNA LIGASE (DUF1680)"/>
    <property type="match status" value="1"/>
</dbReference>